<dbReference type="EMBL" id="LNQE01001636">
    <property type="protein sequence ID" value="KUG14637.1"/>
    <property type="molecule type" value="Genomic_DNA"/>
</dbReference>
<evidence type="ECO:0000313" key="2">
    <source>
        <dbReference type="EMBL" id="KUG14637.1"/>
    </source>
</evidence>
<proteinExistence type="predicted"/>
<dbReference type="AlphaFoldDB" id="A0A0W8F1E3"/>
<name>A0A0W8F1E3_9ZZZZ</name>
<protein>
    <submittedName>
        <fullName evidence="2">Uncharacterized protein</fullName>
    </submittedName>
</protein>
<evidence type="ECO:0000256" key="1">
    <source>
        <dbReference type="SAM" id="MobiDB-lite"/>
    </source>
</evidence>
<accession>A0A0W8F1E3</accession>
<comment type="caution">
    <text evidence="2">The sequence shown here is derived from an EMBL/GenBank/DDBJ whole genome shotgun (WGS) entry which is preliminary data.</text>
</comment>
<sequence length="66" mass="7716">MGTHTVPARQSRKIPYLKPSPQRSTSFEQLGTRIRENPREIRDLLPLRKVRNGTGERFWGFLKPRG</sequence>
<organism evidence="2">
    <name type="scientific">hydrocarbon metagenome</name>
    <dbReference type="NCBI Taxonomy" id="938273"/>
    <lineage>
        <taxon>unclassified sequences</taxon>
        <taxon>metagenomes</taxon>
        <taxon>ecological metagenomes</taxon>
    </lineage>
</organism>
<gene>
    <name evidence="2" type="ORF">ASZ90_015723</name>
</gene>
<feature type="region of interest" description="Disordered" evidence="1">
    <location>
        <begin position="1"/>
        <end position="30"/>
    </location>
</feature>
<reference evidence="2" key="1">
    <citation type="journal article" date="2015" name="Proc. Natl. Acad. Sci. U.S.A.">
        <title>Networks of energetic and metabolic interactions define dynamics in microbial communities.</title>
        <authorList>
            <person name="Embree M."/>
            <person name="Liu J.K."/>
            <person name="Al-Bassam M.M."/>
            <person name="Zengler K."/>
        </authorList>
    </citation>
    <scope>NUCLEOTIDE SEQUENCE</scope>
</reference>